<evidence type="ECO:0000313" key="6">
    <source>
        <dbReference type="Proteomes" id="UP000663722"/>
    </source>
</evidence>
<name>A0A975GMR4_9BACT</name>
<dbReference type="PANTHER" id="PTHR21599:SF0">
    <property type="entry name" value="GLYCERATE KINASE"/>
    <property type="match status" value="1"/>
</dbReference>
<reference evidence="5" key="1">
    <citation type="journal article" date="2021" name="Microb. Physiol.">
        <title>Proteogenomic Insights into the Physiology of Marine, Sulfate-Reducing, Filamentous Desulfonema limicola and Desulfonema magnum.</title>
        <authorList>
            <person name="Schnaars V."/>
            <person name="Wohlbrand L."/>
            <person name="Scheve S."/>
            <person name="Hinrichs C."/>
            <person name="Reinhardt R."/>
            <person name="Rabus R."/>
        </authorList>
    </citation>
    <scope>NUCLEOTIDE SEQUENCE</scope>
    <source>
        <strain evidence="5">4be13</strain>
    </source>
</reference>
<keyword evidence="6" id="KW-1185">Reference proteome</keyword>
<dbReference type="InterPro" id="IPR004381">
    <property type="entry name" value="Glycerate_kinase"/>
</dbReference>
<accession>A0A975GMR4</accession>
<keyword evidence="2 4" id="KW-0808">Transferase</keyword>
<dbReference type="InterPro" id="IPR018193">
    <property type="entry name" value="Glyc_kinase_flavodox-like_fold"/>
</dbReference>
<dbReference type="PANTHER" id="PTHR21599">
    <property type="entry name" value="GLYCERATE KINASE"/>
    <property type="match status" value="1"/>
</dbReference>
<dbReference type="PIRSF" id="PIRSF006078">
    <property type="entry name" value="GlxK"/>
    <property type="match status" value="1"/>
</dbReference>
<dbReference type="NCBIfam" id="TIGR00045">
    <property type="entry name" value="glycerate kinase"/>
    <property type="match status" value="1"/>
</dbReference>
<dbReference type="Gene3D" id="3.90.1510.10">
    <property type="entry name" value="Glycerate kinase, domain 2"/>
    <property type="match status" value="1"/>
</dbReference>
<evidence type="ECO:0000313" key="5">
    <source>
        <dbReference type="EMBL" id="QTA86053.1"/>
    </source>
</evidence>
<protein>
    <submittedName>
        <fullName evidence="5">Glycerate kinase</fullName>
    </submittedName>
</protein>
<gene>
    <name evidence="5" type="primary">glxK</name>
    <name evidence="5" type="ORF">dnm_020710</name>
</gene>
<dbReference type="Proteomes" id="UP000663722">
    <property type="component" value="Chromosome"/>
</dbReference>
<comment type="similarity">
    <text evidence="1 4">Belongs to the glycerate kinase type-1 family.</text>
</comment>
<proteinExistence type="inferred from homology"/>
<dbReference type="InterPro" id="IPR036129">
    <property type="entry name" value="Glycerate_kinase_sf"/>
</dbReference>
<dbReference type="AlphaFoldDB" id="A0A975GMR4"/>
<dbReference type="KEGG" id="dmm:dnm_020710"/>
<dbReference type="EMBL" id="CP061800">
    <property type="protein sequence ID" value="QTA86053.1"/>
    <property type="molecule type" value="Genomic_DNA"/>
</dbReference>
<dbReference type="GO" id="GO:0008887">
    <property type="term" value="F:glycerate kinase activity"/>
    <property type="evidence" value="ECO:0007669"/>
    <property type="project" value="UniProtKB-UniRule"/>
</dbReference>
<keyword evidence="3 4" id="KW-0418">Kinase</keyword>
<evidence type="ECO:0000256" key="3">
    <source>
        <dbReference type="ARBA" id="ARBA00022777"/>
    </source>
</evidence>
<sequence length="383" mass="40287">MMNILIAPDSFKGSLTARQFCDIAETAIISVFPDAAVTKMPLADGGEGTVASLVLNTGGEIRHKTVTGPLGKPVKAHFGILGDKKTAVIEMASASGLPLVPDKEKNPLRTTSYGTGELIREALDMGCATIIMGIGGSATNDGGAGAVQALGFGLLDARGNPILRGAEGLLEFSSVDLTSKDPRTDHTKFLVACDVDNPLLGDTGATYTYGPQKGATREMLPILERALTRFNAVIEKTLHKNVADNPGAGAAGGLGAGLMAFLDAELKPGFDIVAEAIGLERLFEKQKFDLVITGEGEINYQTVHGKLPAGIAKLAKKYNVPVFAIVGAIGKGAEQVHDCGIDSMISMVNRPMDLNMAIQEAEGLLFQVTEQLMRVIRAAKHYL</sequence>
<evidence type="ECO:0000256" key="4">
    <source>
        <dbReference type="PIRNR" id="PIRNR006078"/>
    </source>
</evidence>
<dbReference type="Gene3D" id="3.40.50.10350">
    <property type="entry name" value="Glycerate kinase, domain 1"/>
    <property type="match status" value="1"/>
</dbReference>
<dbReference type="SUPFAM" id="SSF110738">
    <property type="entry name" value="Glycerate kinase I"/>
    <property type="match status" value="1"/>
</dbReference>
<evidence type="ECO:0000256" key="1">
    <source>
        <dbReference type="ARBA" id="ARBA00006284"/>
    </source>
</evidence>
<dbReference type="GO" id="GO:0031388">
    <property type="term" value="P:organic acid phosphorylation"/>
    <property type="evidence" value="ECO:0007669"/>
    <property type="project" value="UniProtKB-UniRule"/>
</dbReference>
<dbReference type="Pfam" id="PF02595">
    <property type="entry name" value="Gly_kinase"/>
    <property type="match status" value="1"/>
</dbReference>
<dbReference type="InterPro" id="IPR018197">
    <property type="entry name" value="Glycerate_kinase_RE-like"/>
</dbReference>
<dbReference type="RefSeq" id="WP_207681851.1">
    <property type="nucleotide sequence ID" value="NZ_CP061800.1"/>
</dbReference>
<evidence type="ECO:0000256" key="2">
    <source>
        <dbReference type="ARBA" id="ARBA00022679"/>
    </source>
</evidence>
<organism evidence="5 6">
    <name type="scientific">Desulfonema magnum</name>
    <dbReference type="NCBI Taxonomy" id="45655"/>
    <lineage>
        <taxon>Bacteria</taxon>
        <taxon>Pseudomonadati</taxon>
        <taxon>Thermodesulfobacteriota</taxon>
        <taxon>Desulfobacteria</taxon>
        <taxon>Desulfobacterales</taxon>
        <taxon>Desulfococcaceae</taxon>
        <taxon>Desulfonema</taxon>
    </lineage>
</organism>